<dbReference type="Gene3D" id="2.60.40.10">
    <property type="entry name" value="Immunoglobulins"/>
    <property type="match status" value="1"/>
</dbReference>
<evidence type="ECO:0000313" key="2">
    <source>
        <dbReference type="EMBL" id="OGK31586.1"/>
    </source>
</evidence>
<dbReference type="PANTHER" id="PTHR34475">
    <property type="match status" value="1"/>
</dbReference>
<dbReference type="InterPro" id="IPR013783">
    <property type="entry name" value="Ig-like_fold"/>
</dbReference>
<evidence type="ECO:0008006" key="4">
    <source>
        <dbReference type="Google" id="ProtNLM"/>
    </source>
</evidence>
<dbReference type="InterPro" id="IPR010982">
    <property type="entry name" value="Lambda_DNA-bd_dom_sf"/>
</dbReference>
<dbReference type="Pfam" id="PF13413">
    <property type="entry name" value="HTH_25"/>
    <property type="match status" value="1"/>
</dbReference>
<reference evidence="2 3" key="1">
    <citation type="journal article" date="2016" name="Nat. Commun.">
        <title>Thousands of microbial genomes shed light on interconnected biogeochemical processes in an aquifer system.</title>
        <authorList>
            <person name="Anantharaman K."/>
            <person name="Brown C.T."/>
            <person name="Hug L.A."/>
            <person name="Sharon I."/>
            <person name="Castelle C.J."/>
            <person name="Probst A.J."/>
            <person name="Thomas B.C."/>
            <person name="Singh A."/>
            <person name="Wilkins M.J."/>
            <person name="Karaoz U."/>
            <person name="Brodie E.L."/>
            <person name="Williams K.H."/>
            <person name="Hubbard S.S."/>
            <person name="Banfield J.F."/>
        </authorList>
    </citation>
    <scope>NUCLEOTIDE SEQUENCE [LARGE SCALE GENOMIC DNA]</scope>
</reference>
<dbReference type="AlphaFoldDB" id="A0A1F7HKS8"/>
<protein>
    <recommendedName>
        <fullName evidence="4">HTH cro/C1-type domain-containing protein</fullName>
    </recommendedName>
</protein>
<keyword evidence="1" id="KW-0472">Membrane</keyword>
<dbReference type="Proteomes" id="UP000177199">
    <property type="component" value="Unassembled WGS sequence"/>
</dbReference>
<organism evidence="2 3">
    <name type="scientific">Candidatus Roizmanbacteria bacterium RIFCSPHIGHO2_12_FULL_33_9</name>
    <dbReference type="NCBI Taxonomy" id="1802045"/>
    <lineage>
        <taxon>Bacteria</taxon>
        <taxon>Candidatus Roizmaniibacteriota</taxon>
    </lineage>
</organism>
<dbReference type="GO" id="GO:0003677">
    <property type="term" value="F:DNA binding"/>
    <property type="evidence" value="ECO:0007669"/>
    <property type="project" value="InterPro"/>
</dbReference>
<keyword evidence="1" id="KW-0812">Transmembrane</keyword>
<dbReference type="InterPro" id="IPR050400">
    <property type="entry name" value="Bact_Cytoskel_RodZ"/>
</dbReference>
<dbReference type="Gene3D" id="1.10.260.40">
    <property type="entry name" value="lambda repressor-like DNA-binding domains"/>
    <property type="match status" value="1"/>
</dbReference>
<accession>A0A1F7HKS8</accession>
<dbReference type="EMBL" id="MFZV01000003">
    <property type="protein sequence ID" value="OGK31586.1"/>
    <property type="molecule type" value="Genomic_DNA"/>
</dbReference>
<dbReference type="PANTHER" id="PTHR34475:SF1">
    <property type="entry name" value="CYTOSKELETON PROTEIN RODZ"/>
    <property type="match status" value="1"/>
</dbReference>
<sequence length="207" mass="24494">MLTVGKILKSERIKKNFLLKDIAEEIRIREKYLTALEEDDWSPFTSKVYISGIIRNYSKFLGLNPEKMQAFFRREYARHEDVSFKKRLSVKYLTPQTKKIIFYLIIIMILGFSYYFGYQVKRYLSPPKVEILSPDIKTLKRQDRVRVVGQTEKEAVIEIFGERIYQNEHGVFNYDFPLELGENKLVIEVEGANGRKTTISEIYILKE</sequence>
<proteinExistence type="predicted"/>
<feature type="transmembrane region" description="Helical" evidence="1">
    <location>
        <begin position="100"/>
        <end position="118"/>
    </location>
</feature>
<comment type="caution">
    <text evidence="2">The sequence shown here is derived from an EMBL/GenBank/DDBJ whole genome shotgun (WGS) entry which is preliminary data.</text>
</comment>
<name>A0A1F7HKS8_9BACT</name>
<gene>
    <name evidence="2" type="ORF">A3F29_01375</name>
</gene>
<keyword evidence="1" id="KW-1133">Transmembrane helix</keyword>
<evidence type="ECO:0000256" key="1">
    <source>
        <dbReference type="SAM" id="Phobius"/>
    </source>
</evidence>
<evidence type="ECO:0000313" key="3">
    <source>
        <dbReference type="Proteomes" id="UP000177199"/>
    </source>
</evidence>